<keyword evidence="3" id="KW-1185">Reference proteome</keyword>
<keyword evidence="1" id="KW-0472">Membrane</keyword>
<proteinExistence type="predicted"/>
<evidence type="ECO:0000313" key="3">
    <source>
        <dbReference type="Proteomes" id="UP001432099"/>
    </source>
</evidence>
<evidence type="ECO:0000256" key="1">
    <source>
        <dbReference type="SAM" id="Phobius"/>
    </source>
</evidence>
<keyword evidence="1" id="KW-0812">Transmembrane</keyword>
<evidence type="ECO:0000313" key="2">
    <source>
        <dbReference type="EMBL" id="BEH90674.1"/>
    </source>
</evidence>
<gene>
    <name evidence="2" type="ORF">T23_07760</name>
</gene>
<organism evidence="2 3">
    <name type="scientific">Turicibacter faecis</name>
    <dbReference type="NCBI Taxonomy" id="2963365"/>
    <lineage>
        <taxon>Bacteria</taxon>
        <taxon>Bacillati</taxon>
        <taxon>Bacillota</taxon>
        <taxon>Erysipelotrichia</taxon>
        <taxon>Erysipelotrichales</taxon>
        <taxon>Turicibacteraceae</taxon>
        <taxon>Turicibacter</taxon>
    </lineage>
</organism>
<feature type="transmembrane region" description="Helical" evidence="1">
    <location>
        <begin position="9"/>
        <end position="32"/>
    </location>
</feature>
<evidence type="ECO:0008006" key="4">
    <source>
        <dbReference type="Google" id="ProtNLM"/>
    </source>
</evidence>
<protein>
    <recommendedName>
        <fullName evidence="4">Type II secretion system protein</fullName>
    </recommendedName>
</protein>
<dbReference type="EMBL" id="AP028127">
    <property type="protein sequence ID" value="BEH90674.1"/>
    <property type="molecule type" value="Genomic_DNA"/>
</dbReference>
<dbReference type="Proteomes" id="UP001432099">
    <property type="component" value="Chromosome"/>
</dbReference>
<reference evidence="2" key="1">
    <citation type="journal article" date="2024" name="Int. J. Syst. Evol. Microbiol.">
        <title>Turicibacter faecis sp. nov., isolated from faeces of heart failure mouse model.</title>
        <authorList>
            <person name="Imamura Y."/>
            <person name="Motooka D."/>
            <person name="Nakajima Y."/>
            <person name="Ito S."/>
            <person name="Kitakaze M."/>
            <person name="Iida T."/>
            <person name="Nakamura S."/>
        </authorList>
    </citation>
    <scope>NUCLEOTIDE SEQUENCE</scope>
    <source>
        <strain evidence="2">TC023</strain>
    </source>
</reference>
<keyword evidence="1" id="KW-1133">Transmembrane helix</keyword>
<sequence length="103" mass="12041">MIRTNQKGYILTECLIGLMILCTVAMSLSHVLPKLLKKQQHLDVQQTLYYHLYVLKDRWLFEPNTLSFPLHLTSPIPYTVTQKDAQLCATYDWRESGEQKICL</sequence>
<accession>A0ABN6ZA26</accession>
<name>A0ABN6ZA26_9FIRM</name>